<protein>
    <submittedName>
        <fullName evidence="1">Uncharacterized protein</fullName>
    </submittedName>
</protein>
<evidence type="ECO:0000313" key="2">
    <source>
        <dbReference type="Proteomes" id="UP000249661"/>
    </source>
</evidence>
<organism evidence="1 2">
    <name type="scientific">Aspergillus aculeatinus CBS 121060</name>
    <dbReference type="NCBI Taxonomy" id="1448322"/>
    <lineage>
        <taxon>Eukaryota</taxon>
        <taxon>Fungi</taxon>
        <taxon>Dikarya</taxon>
        <taxon>Ascomycota</taxon>
        <taxon>Pezizomycotina</taxon>
        <taxon>Eurotiomycetes</taxon>
        <taxon>Eurotiomycetidae</taxon>
        <taxon>Eurotiales</taxon>
        <taxon>Aspergillaceae</taxon>
        <taxon>Aspergillus</taxon>
        <taxon>Aspergillus subgen. Circumdati</taxon>
    </lineage>
</organism>
<evidence type="ECO:0000313" key="1">
    <source>
        <dbReference type="EMBL" id="RAH65840.1"/>
    </source>
</evidence>
<accession>A0ACD1GXC6</accession>
<sequence length="110" mass="12293">MPSPPPPPPPGDAHTFIQISIWIYQRLGSASWIWRSVKASWESLRIAAMARDPVISAFGMEFKDASVLFFVYTEPCFPVSLLYCFFLAFLPAITIRAVSLVQCDKSSCFG</sequence>
<reference evidence="1" key="1">
    <citation type="submission" date="2018-02" db="EMBL/GenBank/DDBJ databases">
        <title>The genomes of Aspergillus section Nigri reveals drivers in fungal speciation.</title>
        <authorList>
            <consortium name="DOE Joint Genome Institute"/>
            <person name="Vesth T.C."/>
            <person name="Nybo J."/>
            <person name="Theobald S."/>
            <person name="Brandl J."/>
            <person name="Frisvad J.C."/>
            <person name="Nielsen K.F."/>
            <person name="Lyhne E.K."/>
            <person name="Kogle M.E."/>
            <person name="Kuo A."/>
            <person name="Riley R."/>
            <person name="Clum A."/>
            <person name="Nolan M."/>
            <person name="Lipzen A."/>
            <person name="Salamov A."/>
            <person name="Henrissat B."/>
            <person name="Wiebenga A."/>
            <person name="De vries R.P."/>
            <person name="Grigoriev I.V."/>
            <person name="Mortensen U.H."/>
            <person name="Andersen M.R."/>
            <person name="Baker S.E."/>
        </authorList>
    </citation>
    <scope>NUCLEOTIDE SEQUENCE</scope>
    <source>
        <strain evidence="1">CBS 121060</strain>
    </source>
</reference>
<dbReference type="EMBL" id="KZ824989">
    <property type="protein sequence ID" value="RAH65840.1"/>
    <property type="molecule type" value="Genomic_DNA"/>
</dbReference>
<dbReference type="Proteomes" id="UP000249661">
    <property type="component" value="Unassembled WGS sequence"/>
</dbReference>
<proteinExistence type="predicted"/>
<gene>
    <name evidence="1" type="ORF">BO66DRAFT_195006</name>
</gene>
<keyword evidence="2" id="KW-1185">Reference proteome</keyword>
<name>A0ACD1GXC6_9EURO</name>